<evidence type="ECO:0000313" key="2">
    <source>
        <dbReference type="Ensembl" id="ENSOMYP00000030666.2"/>
    </source>
</evidence>
<protein>
    <submittedName>
        <fullName evidence="2">Uncharacterized protein</fullName>
    </submittedName>
</protein>
<sequence length="153" mass="17784">METRFTRGKSAILERSLARLFSEMVQYCQSQVYSASDTSVKAWGASLLDVLVLREECKRETKVLNILLFIKQRLDLHFKRPGLRHKHKHKQTTFWCHEILGVVGGIRRREQGSVDCQFILQCTKRSRQHTGPAQTQDQNSPENTHTKNHHTTE</sequence>
<feature type="compositionally biased region" description="Polar residues" evidence="1">
    <location>
        <begin position="129"/>
        <end position="142"/>
    </location>
</feature>
<dbReference type="Proteomes" id="UP000694395">
    <property type="component" value="Chromosome 17"/>
</dbReference>
<feature type="region of interest" description="Disordered" evidence="1">
    <location>
        <begin position="127"/>
        <end position="153"/>
    </location>
</feature>
<reference evidence="2" key="1">
    <citation type="submission" date="2020-07" db="EMBL/GenBank/DDBJ databases">
        <title>A long reads based de novo assembly of the rainbow trout Arlee double haploid line genome.</title>
        <authorList>
            <person name="Gao G."/>
            <person name="Palti Y."/>
        </authorList>
    </citation>
    <scope>NUCLEOTIDE SEQUENCE [LARGE SCALE GENOMIC DNA]</scope>
</reference>
<dbReference type="Ensembl" id="ENSOMYT00000033425.2">
    <property type="protein sequence ID" value="ENSOMYP00000030666.2"/>
    <property type="gene ID" value="ENSOMYG00000014388.2"/>
</dbReference>
<evidence type="ECO:0000313" key="3">
    <source>
        <dbReference type="Proteomes" id="UP000694395"/>
    </source>
</evidence>
<evidence type="ECO:0000256" key="1">
    <source>
        <dbReference type="SAM" id="MobiDB-lite"/>
    </source>
</evidence>
<dbReference type="Gene3D" id="3.30.1380.20">
    <property type="entry name" value="Trafficking protein particle complex subunit 3"/>
    <property type="match status" value="1"/>
</dbReference>
<dbReference type="AlphaFoldDB" id="A0A8C7Q3Z2"/>
<dbReference type="InterPro" id="IPR024096">
    <property type="entry name" value="NO_sig/Golgi_transp_ligand-bd"/>
</dbReference>
<dbReference type="SUPFAM" id="SSF111126">
    <property type="entry name" value="Ligand-binding domain in the NO signalling and Golgi transport"/>
    <property type="match status" value="1"/>
</dbReference>
<dbReference type="GeneTree" id="ENSGT01010000229012"/>
<reference evidence="2" key="3">
    <citation type="submission" date="2025-09" db="UniProtKB">
        <authorList>
            <consortium name="Ensembl"/>
        </authorList>
    </citation>
    <scope>IDENTIFICATION</scope>
</reference>
<keyword evidence="3" id="KW-1185">Reference proteome</keyword>
<proteinExistence type="predicted"/>
<reference evidence="2" key="2">
    <citation type="submission" date="2025-08" db="UniProtKB">
        <authorList>
            <consortium name="Ensembl"/>
        </authorList>
    </citation>
    <scope>IDENTIFICATION</scope>
</reference>
<accession>A0A8C7Q3Z2</accession>
<organism evidence="2 3">
    <name type="scientific">Oncorhynchus mykiss</name>
    <name type="common">Rainbow trout</name>
    <name type="synonym">Salmo gairdneri</name>
    <dbReference type="NCBI Taxonomy" id="8022"/>
    <lineage>
        <taxon>Eukaryota</taxon>
        <taxon>Metazoa</taxon>
        <taxon>Chordata</taxon>
        <taxon>Craniata</taxon>
        <taxon>Vertebrata</taxon>
        <taxon>Euteleostomi</taxon>
        <taxon>Actinopterygii</taxon>
        <taxon>Neopterygii</taxon>
        <taxon>Teleostei</taxon>
        <taxon>Protacanthopterygii</taxon>
        <taxon>Salmoniformes</taxon>
        <taxon>Salmonidae</taxon>
        <taxon>Salmoninae</taxon>
        <taxon>Oncorhynchus</taxon>
    </lineage>
</organism>
<name>A0A8C7Q3Z2_ONCMY</name>